<dbReference type="InterPro" id="IPR029033">
    <property type="entry name" value="His_PPase_superfam"/>
</dbReference>
<evidence type="ECO:0000256" key="1">
    <source>
        <dbReference type="ARBA" id="ARBA00022801"/>
    </source>
</evidence>
<dbReference type="EMBL" id="CP053586">
    <property type="protein sequence ID" value="WNZ22484.1"/>
    <property type="molecule type" value="Genomic_DNA"/>
</dbReference>
<evidence type="ECO:0000313" key="2">
    <source>
        <dbReference type="EMBL" id="WNZ22484.1"/>
    </source>
</evidence>
<dbReference type="GO" id="GO:0090141">
    <property type="term" value="P:positive regulation of mitochondrial fission"/>
    <property type="evidence" value="ECO:0007669"/>
    <property type="project" value="TreeGrafter"/>
</dbReference>
<dbReference type="SMART" id="SM00855">
    <property type="entry name" value="PGAM"/>
    <property type="match status" value="1"/>
</dbReference>
<organism evidence="2">
    <name type="scientific">Leptolyngbya sp. NK1-12</name>
    <dbReference type="NCBI Taxonomy" id="2547451"/>
    <lineage>
        <taxon>Bacteria</taxon>
        <taxon>Bacillati</taxon>
        <taxon>Cyanobacteriota</taxon>
        <taxon>Cyanophyceae</taxon>
        <taxon>Leptolyngbyales</taxon>
        <taxon>Leptolyngbyaceae</taxon>
        <taxon>Leptolyngbya group</taxon>
        <taxon>Leptolyngbya</taxon>
    </lineage>
</organism>
<dbReference type="PANTHER" id="PTHR20935">
    <property type="entry name" value="PHOSPHOGLYCERATE MUTASE-RELATED"/>
    <property type="match status" value="1"/>
</dbReference>
<reference evidence="2" key="1">
    <citation type="submission" date="2020-05" db="EMBL/GenBank/DDBJ databases">
        <authorList>
            <person name="Zhu T."/>
            <person name="Keshari N."/>
            <person name="Lu X."/>
        </authorList>
    </citation>
    <scope>NUCLEOTIDE SEQUENCE</scope>
    <source>
        <strain evidence="2">NK1-12</strain>
    </source>
</reference>
<dbReference type="InterPro" id="IPR051021">
    <property type="entry name" value="Mito_Ser/Thr_phosphatase"/>
</dbReference>
<accession>A0AA97AFL6</accession>
<proteinExistence type="predicted"/>
<gene>
    <name evidence="2" type="ORF">HJG54_06150</name>
</gene>
<evidence type="ECO:0008006" key="3">
    <source>
        <dbReference type="Google" id="ProtNLM"/>
    </source>
</evidence>
<dbReference type="Pfam" id="PF00300">
    <property type="entry name" value="His_Phos_1"/>
    <property type="match status" value="1"/>
</dbReference>
<dbReference type="GO" id="GO:0004722">
    <property type="term" value="F:protein serine/threonine phosphatase activity"/>
    <property type="evidence" value="ECO:0007669"/>
    <property type="project" value="TreeGrafter"/>
</dbReference>
<dbReference type="SUPFAM" id="SSF53254">
    <property type="entry name" value="Phosphoglycerate mutase-like"/>
    <property type="match status" value="1"/>
</dbReference>
<sequence>MGRRIYLVRHGQAAYANTEPKDVHGYLTDLGQQQALLTAERLSQLPISKIHHSDLHRACQTAELIGSKLPAAVLQASPLLRECIPCLPVQPAAWMAEIPLETIAEHERRVERVFHYYFTEPLAESLAKPSEAEFAKTANAEFVNTEQHEVIVCHGNLIRYLACRAMRISPEYWTHLDNHNCGVSEISIKDDDQTMLISHNDTGHLPYSMRTFV</sequence>
<dbReference type="Gene3D" id="3.40.50.1240">
    <property type="entry name" value="Phosphoglycerate mutase-like"/>
    <property type="match status" value="1"/>
</dbReference>
<keyword evidence="1" id="KW-0378">Hydrolase</keyword>
<dbReference type="CDD" id="cd07067">
    <property type="entry name" value="HP_PGM_like"/>
    <property type="match status" value="1"/>
</dbReference>
<dbReference type="PANTHER" id="PTHR20935:SF0">
    <property type="entry name" value="SERINE_THREONINE-PROTEIN PHOSPHATASE PGAM5, MITOCHONDRIAL"/>
    <property type="match status" value="1"/>
</dbReference>
<dbReference type="AlphaFoldDB" id="A0AA97AFL6"/>
<protein>
    <recommendedName>
        <fullName evidence="3">Histidine phosphatase family protein</fullName>
    </recommendedName>
</protein>
<dbReference type="InterPro" id="IPR013078">
    <property type="entry name" value="His_Pase_superF_clade-1"/>
</dbReference>
<dbReference type="RefSeq" id="WP_316433938.1">
    <property type="nucleotide sequence ID" value="NZ_CP053586.1"/>
</dbReference>
<name>A0AA97AFL6_9CYAN</name>